<proteinExistence type="inferred from homology"/>
<dbReference type="PANTHER" id="PTHR43300:SF7">
    <property type="entry name" value="UDP-N-ACETYLBACILLOSAMINE N-ACETYLTRANSFERASE"/>
    <property type="match status" value="1"/>
</dbReference>
<dbReference type="Proteomes" id="UP001595711">
    <property type="component" value="Unassembled WGS sequence"/>
</dbReference>
<organism evidence="4 5">
    <name type="scientific">Ferrovibrio xuzhouensis</name>
    <dbReference type="NCBI Taxonomy" id="1576914"/>
    <lineage>
        <taxon>Bacteria</taxon>
        <taxon>Pseudomonadati</taxon>
        <taxon>Pseudomonadota</taxon>
        <taxon>Alphaproteobacteria</taxon>
        <taxon>Rhodospirillales</taxon>
        <taxon>Rhodospirillaceae</taxon>
        <taxon>Ferrovibrio</taxon>
    </lineage>
</organism>
<dbReference type="InterPro" id="IPR050179">
    <property type="entry name" value="Trans_hexapeptide_repeat"/>
</dbReference>
<dbReference type="PANTHER" id="PTHR43300">
    <property type="entry name" value="ACETYLTRANSFERASE"/>
    <property type="match status" value="1"/>
</dbReference>
<dbReference type="PROSITE" id="PS00101">
    <property type="entry name" value="HEXAPEP_TRANSFERASES"/>
    <property type="match status" value="1"/>
</dbReference>
<evidence type="ECO:0000256" key="1">
    <source>
        <dbReference type="ARBA" id="ARBA00007274"/>
    </source>
</evidence>
<accession>A0ABV7VKU0</accession>
<evidence type="ECO:0000313" key="5">
    <source>
        <dbReference type="Proteomes" id="UP001595711"/>
    </source>
</evidence>
<protein>
    <submittedName>
        <fullName evidence="4">Acetyltransferase</fullName>
    </submittedName>
</protein>
<keyword evidence="2" id="KW-0808">Transferase</keyword>
<dbReference type="NCBIfam" id="TIGR03570">
    <property type="entry name" value="NeuD_NnaD"/>
    <property type="match status" value="1"/>
</dbReference>
<reference evidence="5" key="1">
    <citation type="journal article" date="2019" name="Int. J. Syst. Evol. Microbiol.">
        <title>The Global Catalogue of Microorganisms (GCM) 10K type strain sequencing project: providing services to taxonomists for standard genome sequencing and annotation.</title>
        <authorList>
            <consortium name="The Broad Institute Genomics Platform"/>
            <consortium name="The Broad Institute Genome Sequencing Center for Infectious Disease"/>
            <person name="Wu L."/>
            <person name="Ma J."/>
        </authorList>
    </citation>
    <scope>NUCLEOTIDE SEQUENCE [LARGE SCALE GENOMIC DNA]</scope>
    <source>
        <strain evidence="5">KCTC 42182</strain>
    </source>
</reference>
<comment type="similarity">
    <text evidence="1">Belongs to the transferase hexapeptide repeat family.</text>
</comment>
<dbReference type="InterPro" id="IPR011004">
    <property type="entry name" value="Trimer_LpxA-like_sf"/>
</dbReference>
<dbReference type="SUPFAM" id="SSF51161">
    <property type="entry name" value="Trimeric LpxA-like enzymes"/>
    <property type="match status" value="1"/>
</dbReference>
<dbReference type="InterPro" id="IPR020019">
    <property type="entry name" value="AcTrfase_PglD-like"/>
</dbReference>
<evidence type="ECO:0000256" key="3">
    <source>
        <dbReference type="ARBA" id="ARBA00022737"/>
    </source>
</evidence>
<dbReference type="InterPro" id="IPR018357">
    <property type="entry name" value="Hexapep_transf_CS"/>
</dbReference>
<sequence>MTPRPLIILGAGGNSLSILDAVDEINRRAPNRPVYDLRGFLDDLPQNRGTSIFGRPVLGRVDQARDFDGCWFINGVASPATYLKKPEVIARSGIPADRFETVIHPAATVSPNCRVGIGTTIMANSVICAGATIGNHVIILQNTVVNHHSAISDYVTLSSGITILGFTDIGENAFIGGAASIRPHIRIGARALVGMASVVVKDVPDDAVVAGNPARPLKPRASLPEA</sequence>
<dbReference type="CDD" id="cd03360">
    <property type="entry name" value="LbH_AT_putative"/>
    <property type="match status" value="1"/>
</dbReference>
<keyword evidence="5" id="KW-1185">Reference proteome</keyword>
<gene>
    <name evidence="4" type="ORF">ACFOOQ_19810</name>
</gene>
<dbReference type="RefSeq" id="WP_379729407.1">
    <property type="nucleotide sequence ID" value="NZ_JBHRYJ010000005.1"/>
</dbReference>
<name>A0ABV7VKU0_9PROT</name>
<dbReference type="EMBL" id="JBHRYJ010000005">
    <property type="protein sequence ID" value="MFC3677809.1"/>
    <property type="molecule type" value="Genomic_DNA"/>
</dbReference>
<keyword evidence="3" id="KW-0677">Repeat</keyword>
<evidence type="ECO:0000256" key="2">
    <source>
        <dbReference type="ARBA" id="ARBA00022679"/>
    </source>
</evidence>
<dbReference type="Gene3D" id="2.160.10.10">
    <property type="entry name" value="Hexapeptide repeat proteins"/>
    <property type="match status" value="1"/>
</dbReference>
<dbReference type="Gene3D" id="3.40.50.20">
    <property type="match status" value="1"/>
</dbReference>
<comment type="caution">
    <text evidence="4">The sequence shown here is derived from an EMBL/GenBank/DDBJ whole genome shotgun (WGS) entry which is preliminary data.</text>
</comment>
<evidence type="ECO:0000313" key="4">
    <source>
        <dbReference type="EMBL" id="MFC3677809.1"/>
    </source>
</evidence>